<evidence type="ECO:0000259" key="8">
    <source>
        <dbReference type="PROSITE" id="PS50850"/>
    </source>
</evidence>
<feature type="transmembrane region" description="Helical" evidence="7">
    <location>
        <begin position="216"/>
        <end position="235"/>
    </location>
</feature>
<evidence type="ECO:0000313" key="9">
    <source>
        <dbReference type="EMBL" id="MEV0364711.1"/>
    </source>
</evidence>
<accession>A0ABV3FAG3</accession>
<feature type="transmembrane region" description="Helical" evidence="7">
    <location>
        <begin position="360"/>
        <end position="383"/>
    </location>
</feature>
<feature type="transmembrane region" description="Helical" evidence="7">
    <location>
        <begin position="185"/>
        <end position="204"/>
    </location>
</feature>
<feature type="transmembrane region" description="Helical" evidence="7">
    <location>
        <begin position="29"/>
        <end position="47"/>
    </location>
</feature>
<name>A0ABV3FAG3_9NOCA</name>
<evidence type="ECO:0000256" key="3">
    <source>
        <dbReference type="ARBA" id="ARBA00022692"/>
    </source>
</evidence>
<comment type="caution">
    <text evidence="9">The sequence shown here is derived from an EMBL/GenBank/DDBJ whole genome shotgun (WGS) entry which is preliminary data.</text>
</comment>
<feature type="transmembrane region" description="Helical" evidence="7">
    <location>
        <begin position="417"/>
        <end position="439"/>
    </location>
</feature>
<dbReference type="PANTHER" id="PTHR42718:SF9">
    <property type="entry name" value="MAJOR FACILITATOR SUPERFAMILY MULTIDRUG TRANSPORTER MFSC"/>
    <property type="match status" value="1"/>
</dbReference>
<organism evidence="9 10">
    <name type="scientific">Nocardia fusca</name>
    <dbReference type="NCBI Taxonomy" id="941183"/>
    <lineage>
        <taxon>Bacteria</taxon>
        <taxon>Bacillati</taxon>
        <taxon>Actinomycetota</taxon>
        <taxon>Actinomycetes</taxon>
        <taxon>Mycobacteriales</taxon>
        <taxon>Nocardiaceae</taxon>
        <taxon>Nocardia</taxon>
    </lineage>
</organism>
<feature type="domain" description="Major facilitator superfamily (MFS) profile" evidence="8">
    <location>
        <begin position="32"/>
        <end position="528"/>
    </location>
</feature>
<reference evidence="9 10" key="1">
    <citation type="submission" date="2024-06" db="EMBL/GenBank/DDBJ databases">
        <title>The Natural Products Discovery Center: Release of the First 8490 Sequenced Strains for Exploring Actinobacteria Biosynthetic Diversity.</title>
        <authorList>
            <person name="Kalkreuter E."/>
            <person name="Kautsar S.A."/>
            <person name="Yang D."/>
            <person name="Bader C.D."/>
            <person name="Teijaro C.N."/>
            <person name="Fluegel L."/>
            <person name="Davis C.M."/>
            <person name="Simpson J.R."/>
            <person name="Lauterbach L."/>
            <person name="Steele A.D."/>
            <person name="Gui C."/>
            <person name="Meng S."/>
            <person name="Li G."/>
            <person name="Viehrig K."/>
            <person name="Ye F."/>
            <person name="Su P."/>
            <person name="Kiefer A.F."/>
            <person name="Nichols A."/>
            <person name="Cepeda A.J."/>
            <person name="Yan W."/>
            <person name="Fan B."/>
            <person name="Jiang Y."/>
            <person name="Adhikari A."/>
            <person name="Zheng C.-J."/>
            <person name="Schuster L."/>
            <person name="Cowan T.M."/>
            <person name="Smanski M.J."/>
            <person name="Chevrette M.G."/>
            <person name="De Carvalho L.P.S."/>
            <person name="Shen B."/>
        </authorList>
    </citation>
    <scope>NUCLEOTIDE SEQUENCE [LARGE SCALE GENOMIC DNA]</scope>
    <source>
        <strain evidence="9 10">NPDC050671</strain>
    </source>
</reference>
<keyword evidence="5 7" id="KW-0472">Membrane</keyword>
<dbReference type="Gene3D" id="1.20.1250.20">
    <property type="entry name" value="MFS general substrate transporter like domains"/>
    <property type="match status" value="2"/>
</dbReference>
<evidence type="ECO:0000313" key="10">
    <source>
        <dbReference type="Proteomes" id="UP001551658"/>
    </source>
</evidence>
<feature type="transmembrane region" description="Helical" evidence="7">
    <location>
        <begin position="390"/>
        <end position="411"/>
    </location>
</feature>
<dbReference type="EMBL" id="JBFAIH010000010">
    <property type="protein sequence ID" value="MEV0364711.1"/>
    <property type="molecule type" value="Genomic_DNA"/>
</dbReference>
<gene>
    <name evidence="9" type="ORF">AB0H72_18635</name>
</gene>
<feature type="transmembrane region" description="Helical" evidence="7">
    <location>
        <begin position="286"/>
        <end position="308"/>
    </location>
</feature>
<keyword evidence="4 7" id="KW-1133">Transmembrane helix</keyword>
<sequence>MSTIESDPARNNTAKTEPGRMDGASRLRIGAVLAVIILYTEVGPLQYTMVVAALQPMTTTFDAVGGNITWALIILGLVGVAANPLLGKASDIWGKKKIMLVCGTMFLLGSVICALTSNWTVFLIGRGLSAFALATQVIAFGLVRDLLPRKYVPMGLALIGTGVGFTGVVGPLVGGVLVDSFGWRALFWFMAIFVLVLTPLLLAVVPESPVRVAGRVDPYGVVLLSAGAVLTLLYLNNGQNWGWASPGGLAWLIAGLVLLMLFFVVESRVRRPIIDMKLLLEPKLGLVLLMAVFSIGITAVQPMALGYMTQSPDEEGLRRSMVDGVVDRARAGGTDLPAGAVEVTFDPGYSYGNGFGLLQYALHIGIWASLIGMIVGPFAGLLTRRVGARVPAIIALTLLGVSGVGFVVADYSWVTYLVLYVVAGVAFGFLWAALPNLVVEAVPPEQQGISSGMLGVTLALGSGVAMAITTALLNHNPVVAHFDIAGESSTQVVPQVFADSGYTQSFWVVLVTTVIALIIAVLMRHGRKPATGGAHSAV</sequence>
<evidence type="ECO:0000256" key="2">
    <source>
        <dbReference type="ARBA" id="ARBA00022448"/>
    </source>
</evidence>
<dbReference type="InterPro" id="IPR011701">
    <property type="entry name" value="MFS"/>
</dbReference>
<keyword evidence="3 7" id="KW-0812">Transmembrane</keyword>
<dbReference type="SUPFAM" id="SSF103473">
    <property type="entry name" value="MFS general substrate transporter"/>
    <property type="match status" value="2"/>
</dbReference>
<evidence type="ECO:0000256" key="6">
    <source>
        <dbReference type="SAM" id="MobiDB-lite"/>
    </source>
</evidence>
<evidence type="ECO:0000256" key="7">
    <source>
        <dbReference type="SAM" id="Phobius"/>
    </source>
</evidence>
<dbReference type="RefSeq" id="WP_357980099.1">
    <property type="nucleotide sequence ID" value="NZ_JBFAIH010000010.1"/>
</dbReference>
<dbReference type="InterPro" id="IPR036259">
    <property type="entry name" value="MFS_trans_sf"/>
</dbReference>
<feature type="transmembrane region" description="Helical" evidence="7">
    <location>
        <begin position="67"/>
        <end position="86"/>
    </location>
</feature>
<proteinExistence type="predicted"/>
<evidence type="ECO:0000256" key="1">
    <source>
        <dbReference type="ARBA" id="ARBA00004651"/>
    </source>
</evidence>
<protein>
    <submittedName>
        <fullName evidence="9">MFS transporter</fullName>
    </submittedName>
</protein>
<dbReference type="PROSITE" id="PS50850">
    <property type="entry name" value="MFS"/>
    <property type="match status" value="1"/>
</dbReference>
<dbReference type="InterPro" id="IPR020846">
    <property type="entry name" value="MFS_dom"/>
</dbReference>
<dbReference type="PANTHER" id="PTHR42718">
    <property type="entry name" value="MAJOR FACILITATOR SUPERFAMILY MULTIDRUG TRANSPORTER MFSC"/>
    <property type="match status" value="1"/>
</dbReference>
<feature type="compositionally biased region" description="Polar residues" evidence="6">
    <location>
        <begin position="1"/>
        <end position="15"/>
    </location>
</feature>
<keyword evidence="2" id="KW-0813">Transport</keyword>
<dbReference type="Proteomes" id="UP001551658">
    <property type="component" value="Unassembled WGS sequence"/>
</dbReference>
<keyword evidence="10" id="KW-1185">Reference proteome</keyword>
<dbReference type="Pfam" id="PF07690">
    <property type="entry name" value="MFS_1"/>
    <property type="match status" value="2"/>
</dbReference>
<feature type="transmembrane region" description="Helical" evidence="7">
    <location>
        <begin position="451"/>
        <end position="473"/>
    </location>
</feature>
<feature type="transmembrane region" description="Helical" evidence="7">
    <location>
        <begin position="98"/>
        <end position="117"/>
    </location>
</feature>
<evidence type="ECO:0000256" key="5">
    <source>
        <dbReference type="ARBA" id="ARBA00023136"/>
    </source>
</evidence>
<feature type="transmembrane region" description="Helical" evidence="7">
    <location>
        <begin position="505"/>
        <end position="523"/>
    </location>
</feature>
<feature type="transmembrane region" description="Helical" evidence="7">
    <location>
        <begin position="241"/>
        <end position="265"/>
    </location>
</feature>
<comment type="subcellular location">
    <subcellularLocation>
        <location evidence="1">Cell membrane</location>
        <topology evidence="1">Multi-pass membrane protein</topology>
    </subcellularLocation>
</comment>
<feature type="transmembrane region" description="Helical" evidence="7">
    <location>
        <begin position="123"/>
        <end position="143"/>
    </location>
</feature>
<feature type="transmembrane region" description="Helical" evidence="7">
    <location>
        <begin position="155"/>
        <end position="173"/>
    </location>
</feature>
<feature type="region of interest" description="Disordered" evidence="6">
    <location>
        <begin position="1"/>
        <end position="20"/>
    </location>
</feature>
<evidence type="ECO:0000256" key="4">
    <source>
        <dbReference type="ARBA" id="ARBA00022989"/>
    </source>
</evidence>